<evidence type="ECO:0000256" key="6">
    <source>
        <dbReference type="ARBA" id="ARBA00013023"/>
    </source>
</evidence>
<comment type="catalytic activity">
    <reaction evidence="20">
        <text>(6R)-5,10-methylenetetrahydrofolyl-(gamma-L-Glu)(n) + L-glutamate + ATP = (6R)-5,10-methylenetetrahydrofolyl-(gamma-L-Glu)(n+1) + ADP + phosphate + H(+)</text>
        <dbReference type="Rhea" id="RHEA:51912"/>
        <dbReference type="Rhea" id="RHEA-COMP:13257"/>
        <dbReference type="Rhea" id="RHEA-COMP:13258"/>
        <dbReference type="ChEBI" id="CHEBI:15378"/>
        <dbReference type="ChEBI" id="CHEBI:29985"/>
        <dbReference type="ChEBI" id="CHEBI:30616"/>
        <dbReference type="ChEBI" id="CHEBI:43474"/>
        <dbReference type="ChEBI" id="CHEBI:136572"/>
        <dbReference type="ChEBI" id="CHEBI:456216"/>
        <dbReference type="EC" id="6.3.2.17"/>
    </reaction>
</comment>
<evidence type="ECO:0000256" key="11">
    <source>
        <dbReference type="ARBA" id="ARBA00022741"/>
    </source>
</evidence>
<dbReference type="FunFam" id="3.40.1190.10:FF:000011">
    <property type="entry name" value="Folylpolyglutamate synthase/dihydrofolate synthase"/>
    <property type="match status" value="1"/>
</dbReference>
<comment type="catalytic activity">
    <reaction evidence="19">
        <text>10-formyltetrahydrofolyl-(gamma-L-Glu)(n) + L-glutamate + ATP = 10-formyltetrahydrofolyl-(gamma-L-Glu)(n+1) + ADP + phosphate + H(+)</text>
        <dbReference type="Rhea" id="RHEA:51904"/>
        <dbReference type="Rhea" id="RHEA-COMP:13088"/>
        <dbReference type="Rhea" id="RHEA-COMP:14300"/>
        <dbReference type="ChEBI" id="CHEBI:15378"/>
        <dbReference type="ChEBI" id="CHEBI:29985"/>
        <dbReference type="ChEBI" id="CHEBI:30616"/>
        <dbReference type="ChEBI" id="CHEBI:43474"/>
        <dbReference type="ChEBI" id="CHEBI:134413"/>
        <dbReference type="ChEBI" id="CHEBI:456216"/>
        <dbReference type="EC" id="6.3.2.17"/>
    </reaction>
</comment>
<sequence length="433" mass="46072">MIQSAGAAKVGGPVDELLALSEIADSCQIEPGLTRITRLLNALGAPHQTVQGVIHVAGTNGKGSVLAYLSAILQAAAIPVAAFTSPHLITIHERLTFNGELVADTLLRQWASRVLACEAARQATFFERLTAVIFGLMAQWQQQQSKPSLLLLETGLGGRLDATNVVAKPRLTAITSIAADHQNYLGESIGQIAGEKAGIIKPGVPVFAAPNRPEAAQVIEQVAVDKGAPLQLLGRDFNHHLIGEGWCFEDRHGALELPLPGLKGAHQLDNAALALAMARDLGLHGAWPVTPEAMGQGVAQVRWPGRLERVSQRPEIWLDGAHNPAAAEQAAAFFAREVRPTIMLFAAMTDKDLEAMVAPWGGLVDEVILCDGLGDRAMATERMVEPWQARGITTWQAEDAATALALARQRVVPEGRIIASGSLYLVGALKSLI</sequence>
<organism evidence="24">
    <name type="scientific">Magnetococcus massalia (strain MO-1)</name>
    <dbReference type="NCBI Taxonomy" id="451514"/>
    <lineage>
        <taxon>Bacteria</taxon>
        <taxon>Pseudomonadati</taxon>
        <taxon>Pseudomonadota</taxon>
        <taxon>Magnetococcia</taxon>
        <taxon>Magnetococcales</taxon>
        <taxon>Magnetococcaceae</taxon>
        <taxon>Magnetococcus</taxon>
    </lineage>
</organism>
<keyword evidence="9 22" id="KW-0436">Ligase</keyword>
<dbReference type="PROSITE" id="PS01012">
    <property type="entry name" value="FOLYLPOLYGLU_SYNT_2"/>
    <property type="match status" value="1"/>
</dbReference>
<accession>A0A1S7LK27</accession>
<evidence type="ECO:0000256" key="19">
    <source>
        <dbReference type="ARBA" id="ARBA00047808"/>
    </source>
</evidence>
<dbReference type="Gene3D" id="3.90.190.20">
    <property type="entry name" value="Mur ligase, C-terminal domain"/>
    <property type="match status" value="1"/>
</dbReference>
<comment type="similarity">
    <text evidence="5 22">Belongs to the folylpolyglutamate synthase family.</text>
</comment>
<dbReference type="EMBL" id="LO017727">
    <property type="protein sequence ID" value="CRH06201.1"/>
    <property type="molecule type" value="Genomic_DNA"/>
</dbReference>
<comment type="function">
    <text evidence="2">Functions in two distinct reactions of the de novo folate biosynthetic pathway. Catalyzes the addition of a glutamate residue to dihydropteroate (7,8-dihydropteroate or H2Pte) to form dihydrofolate (7,8-dihydrofolate monoglutamate or H2Pte-Glu). Also catalyzes successive additions of L-glutamate to tetrahydrofolate or 10-formyltetrahydrofolate or 5,10-methylenetetrahydrofolate, leading to folylpolyglutamate derivatives.</text>
</comment>
<dbReference type="PANTHER" id="PTHR11136:SF0">
    <property type="entry name" value="DIHYDROFOLATE SYNTHETASE-RELATED"/>
    <property type="match status" value="1"/>
</dbReference>
<dbReference type="AlphaFoldDB" id="A0A1S7LK27"/>
<dbReference type="SUPFAM" id="SSF53623">
    <property type="entry name" value="MurD-like peptide ligases, catalytic domain"/>
    <property type="match status" value="1"/>
</dbReference>
<evidence type="ECO:0000256" key="1">
    <source>
        <dbReference type="ARBA" id="ARBA00001946"/>
    </source>
</evidence>
<dbReference type="Gene3D" id="3.40.1190.10">
    <property type="entry name" value="Mur-like, catalytic domain"/>
    <property type="match status" value="1"/>
</dbReference>
<protein>
    <recommendedName>
        <fullName evidence="8">Dihydrofolate synthase/folylpolyglutamate synthase</fullName>
        <ecNumber evidence="6">6.3.2.12</ecNumber>
        <ecNumber evidence="7">6.3.2.17</ecNumber>
    </recommendedName>
    <alternativeName>
        <fullName evidence="17">Folylpoly-gamma-glutamate synthetase-dihydrofolate synthetase</fullName>
    </alternativeName>
    <alternativeName>
        <fullName evidence="15">Folylpolyglutamate synthetase</fullName>
    </alternativeName>
    <alternativeName>
        <fullName evidence="16">Tetrahydrofolylpolyglutamate synthase</fullName>
    </alternativeName>
</protein>
<evidence type="ECO:0000313" key="24">
    <source>
        <dbReference type="EMBL" id="CRH06201.1"/>
    </source>
</evidence>
<gene>
    <name evidence="24" type="primary">folC</name>
    <name evidence="24" type="ORF">MAGMO_2028</name>
</gene>
<comment type="cofactor">
    <cofactor evidence="1">
        <name>Mg(2+)</name>
        <dbReference type="ChEBI" id="CHEBI:18420"/>
    </cofactor>
</comment>
<dbReference type="InterPro" id="IPR018109">
    <property type="entry name" value="Folylpolyglutamate_synth_CS"/>
</dbReference>
<comment type="catalytic activity">
    <reaction evidence="21">
        <text>7,8-dihydropteroate + L-glutamate + ATP = 7,8-dihydrofolate + ADP + phosphate + H(+)</text>
        <dbReference type="Rhea" id="RHEA:23584"/>
        <dbReference type="ChEBI" id="CHEBI:15378"/>
        <dbReference type="ChEBI" id="CHEBI:17839"/>
        <dbReference type="ChEBI" id="CHEBI:29985"/>
        <dbReference type="ChEBI" id="CHEBI:30616"/>
        <dbReference type="ChEBI" id="CHEBI:43474"/>
        <dbReference type="ChEBI" id="CHEBI:57451"/>
        <dbReference type="ChEBI" id="CHEBI:456216"/>
        <dbReference type="EC" id="6.3.2.12"/>
    </reaction>
</comment>
<dbReference type="SUPFAM" id="SSF53244">
    <property type="entry name" value="MurD-like peptide ligases, peptide-binding domain"/>
    <property type="match status" value="1"/>
</dbReference>
<keyword evidence="10" id="KW-0479">Metal-binding</keyword>
<dbReference type="GO" id="GO:0005737">
    <property type="term" value="C:cytoplasm"/>
    <property type="evidence" value="ECO:0007669"/>
    <property type="project" value="TreeGrafter"/>
</dbReference>
<dbReference type="GO" id="GO:0004326">
    <property type="term" value="F:tetrahydrofolylpolyglutamate synthase activity"/>
    <property type="evidence" value="ECO:0007669"/>
    <property type="project" value="UniProtKB-EC"/>
</dbReference>
<evidence type="ECO:0000256" key="22">
    <source>
        <dbReference type="PIRNR" id="PIRNR001563"/>
    </source>
</evidence>
<name>A0A1S7LK27_MAGMO</name>
<dbReference type="PANTHER" id="PTHR11136">
    <property type="entry name" value="FOLYLPOLYGLUTAMATE SYNTHASE-RELATED"/>
    <property type="match status" value="1"/>
</dbReference>
<dbReference type="PIRSF" id="PIRSF001563">
    <property type="entry name" value="Folylpolyglu_synth"/>
    <property type="match status" value="1"/>
</dbReference>
<dbReference type="GO" id="GO:0005524">
    <property type="term" value="F:ATP binding"/>
    <property type="evidence" value="ECO:0007669"/>
    <property type="project" value="UniProtKB-KW"/>
</dbReference>
<evidence type="ECO:0000256" key="8">
    <source>
        <dbReference type="ARBA" id="ARBA00019357"/>
    </source>
</evidence>
<proteinExistence type="inferred from homology"/>
<keyword evidence="13" id="KW-0460">Magnesium</keyword>
<evidence type="ECO:0000256" key="14">
    <source>
        <dbReference type="ARBA" id="ARBA00022909"/>
    </source>
</evidence>
<dbReference type="GO" id="GO:0046656">
    <property type="term" value="P:folic acid biosynthetic process"/>
    <property type="evidence" value="ECO:0007669"/>
    <property type="project" value="UniProtKB-KW"/>
</dbReference>
<evidence type="ECO:0000256" key="5">
    <source>
        <dbReference type="ARBA" id="ARBA00008276"/>
    </source>
</evidence>
<dbReference type="InterPro" id="IPR001645">
    <property type="entry name" value="Folylpolyglutamate_synth"/>
</dbReference>
<evidence type="ECO:0000256" key="10">
    <source>
        <dbReference type="ARBA" id="ARBA00022723"/>
    </source>
</evidence>
<dbReference type="InterPro" id="IPR036565">
    <property type="entry name" value="Mur-like_cat_sf"/>
</dbReference>
<evidence type="ECO:0000256" key="18">
    <source>
        <dbReference type="ARBA" id="ARBA00047493"/>
    </source>
</evidence>
<keyword evidence="12 22" id="KW-0067">ATP-binding</keyword>
<evidence type="ECO:0000256" key="17">
    <source>
        <dbReference type="ARBA" id="ARBA00032510"/>
    </source>
</evidence>
<evidence type="ECO:0000256" key="21">
    <source>
        <dbReference type="ARBA" id="ARBA00049161"/>
    </source>
</evidence>
<evidence type="ECO:0000256" key="9">
    <source>
        <dbReference type="ARBA" id="ARBA00022598"/>
    </source>
</evidence>
<keyword evidence="14" id="KW-0289">Folate biosynthesis</keyword>
<evidence type="ECO:0000259" key="23">
    <source>
        <dbReference type="Pfam" id="PF02875"/>
    </source>
</evidence>
<evidence type="ECO:0000256" key="12">
    <source>
        <dbReference type="ARBA" id="ARBA00022840"/>
    </source>
</evidence>
<dbReference type="EC" id="6.3.2.12" evidence="6"/>
<dbReference type="EC" id="6.3.2.17" evidence="7"/>
<evidence type="ECO:0000256" key="20">
    <source>
        <dbReference type="ARBA" id="ARBA00049035"/>
    </source>
</evidence>
<evidence type="ECO:0000256" key="13">
    <source>
        <dbReference type="ARBA" id="ARBA00022842"/>
    </source>
</evidence>
<keyword evidence="11 22" id="KW-0547">Nucleotide-binding</keyword>
<evidence type="ECO:0000256" key="15">
    <source>
        <dbReference type="ARBA" id="ARBA00030048"/>
    </source>
</evidence>
<dbReference type="GO" id="GO:0046872">
    <property type="term" value="F:metal ion binding"/>
    <property type="evidence" value="ECO:0007669"/>
    <property type="project" value="UniProtKB-KW"/>
</dbReference>
<comment type="catalytic activity">
    <reaction evidence="18">
        <text>(6S)-5,6,7,8-tetrahydrofolyl-(gamma-L-Glu)(n) + L-glutamate + ATP = (6S)-5,6,7,8-tetrahydrofolyl-(gamma-L-Glu)(n+1) + ADP + phosphate + H(+)</text>
        <dbReference type="Rhea" id="RHEA:10580"/>
        <dbReference type="Rhea" id="RHEA-COMP:14738"/>
        <dbReference type="Rhea" id="RHEA-COMP:14740"/>
        <dbReference type="ChEBI" id="CHEBI:15378"/>
        <dbReference type="ChEBI" id="CHEBI:29985"/>
        <dbReference type="ChEBI" id="CHEBI:30616"/>
        <dbReference type="ChEBI" id="CHEBI:43474"/>
        <dbReference type="ChEBI" id="CHEBI:141005"/>
        <dbReference type="ChEBI" id="CHEBI:456216"/>
        <dbReference type="EC" id="6.3.2.17"/>
    </reaction>
</comment>
<evidence type="ECO:0000256" key="2">
    <source>
        <dbReference type="ARBA" id="ARBA00002714"/>
    </source>
</evidence>
<comment type="pathway">
    <text evidence="4">Cofactor biosynthesis; tetrahydrofolylpolyglutamate biosynthesis.</text>
</comment>
<comment type="pathway">
    <text evidence="3">Cofactor biosynthesis; tetrahydrofolate biosynthesis; 7,8-dihydrofolate from 2-amino-4-hydroxy-6-hydroxymethyl-7,8-dihydropteridine diphosphate and 4-aminobenzoate: step 2/2.</text>
</comment>
<dbReference type="NCBIfam" id="TIGR01499">
    <property type="entry name" value="folC"/>
    <property type="match status" value="1"/>
</dbReference>
<evidence type="ECO:0000256" key="16">
    <source>
        <dbReference type="ARBA" id="ARBA00030592"/>
    </source>
</evidence>
<reference evidence="24" key="1">
    <citation type="submission" date="2015-04" db="EMBL/GenBank/DDBJ databases">
        <authorList>
            <person name="Syromyatnikov M.Y."/>
            <person name="Popov V.N."/>
        </authorList>
    </citation>
    <scope>NUCLEOTIDE SEQUENCE</scope>
    <source>
        <strain evidence="24">MO-1</strain>
    </source>
</reference>
<dbReference type="InterPro" id="IPR036615">
    <property type="entry name" value="Mur_ligase_C_dom_sf"/>
</dbReference>
<feature type="domain" description="Mur ligase C-terminal" evidence="23">
    <location>
        <begin position="305"/>
        <end position="422"/>
    </location>
</feature>
<dbReference type="InterPro" id="IPR004101">
    <property type="entry name" value="Mur_ligase_C"/>
</dbReference>
<evidence type="ECO:0000256" key="7">
    <source>
        <dbReference type="ARBA" id="ARBA00013025"/>
    </source>
</evidence>
<evidence type="ECO:0000256" key="4">
    <source>
        <dbReference type="ARBA" id="ARBA00005150"/>
    </source>
</evidence>
<dbReference type="Pfam" id="PF02875">
    <property type="entry name" value="Mur_ligase_C"/>
    <property type="match status" value="1"/>
</dbReference>
<dbReference type="GO" id="GO:0008841">
    <property type="term" value="F:dihydrofolate synthase activity"/>
    <property type="evidence" value="ECO:0007669"/>
    <property type="project" value="UniProtKB-EC"/>
</dbReference>
<evidence type="ECO:0000256" key="3">
    <source>
        <dbReference type="ARBA" id="ARBA00004799"/>
    </source>
</evidence>